<evidence type="ECO:0000256" key="2">
    <source>
        <dbReference type="ARBA" id="ARBA00023110"/>
    </source>
</evidence>
<reference evidence="8" key="2">
    <citation type="submission" date="2025-08" db="UniProtKB">
        <authorList>
            <consortium name="Ensembl"/>
        </authorList>
    </citation>
    <scope>IDENTIFICATION</scope>
</reference>
<evidence type="ECO:0000313" key="8">
    <source>
        <dbReference type="Ensembl" id="ENSCSAP00000016646.1"/>
    </source>
</evidence>
<dbReference type="STRING" id="60711.ENSCSAP00000016646"/>
<dbReference type="PANTHER" id="PTHR10657">
    <property type="entry name" value="PEPTIDYL-PROLYL CIS-TRANS ISOMERASE"/>
    <property type="match status" value="1"/>
</dbReference>
<proteinExistence type="predicted"/>
<accession>A0A0D9S707</accession>
<dbReference type="InterPro" id="IPR000297">
    <property type="entry name" value="PPIase_PpiC"/>
</dbReference>
<dbReference type="Pfam" id="PF13616">
    <property type="entry name" value="Rotamase_3"/>
    <property type="match status" value="1"/>
</dbReference>
<sequence>MADEKLPPGWEKRMSRPLGRMYCFNHITNASQWEPPSGNSSSGGKIWQWEPASVRSSHLLAKQSRRPSTWRQEITQTKEAALELISSYIQKIKAGEEDFESYSQFSDCSSSKVGGDLGAFSKGQMQKPFEDAWFARWTGEMSGVFTDSGIHVIVHTE</sequence>
<dbReference type="SUPFAM" id="SSF51045">
    <property type="entry name" value="WW domain"/>
    <property type="match status" value="1"/>
</dbReference>
<keyword evidence="2 4" id="KW-0697">Rotamase</keyword>
<reference evidence="8" key="3">
    <citation type="submission" date="2025-09" db="UniProtKB">
        <authorList>
            <consortium name="Ensembl"/>
        </authorList>
    </citation>
    <scope>IDENTIFICATION</scope>
</reference>
<dbReference type="EC" id="5.2.1.8" evidence="5"/>
<dbReference type="Pfam" id="PF00397">
    <property type="entry name" value="WW"/>
    <property type="match status" value="1"/>
</dbReference>
<dbReference type="PROSITE" id="PS50020">
    <property type="entry name" value="WW_DOMAIN_2"/>
    <property type="match status" value="1"/>
</dbReference>
<dbReference type="Gene3D" id="3.10.50.40">
    <property type="match status" value="1"/>
</dbReference>
<dbReference type="Proteomes" id="UP000029965">
    <property type="component" value="Chromosome 20"/>
</dbReference>
<dbReference type="EMBL" id="AQIB01085456">
    <property type="status" value="NOT_ANNOTATED_CDS"/>
    <property type="molecule type" value="Genomic_DNA"/>
</dbReference>
<dbReference type="Bgee" id="ENSCSAG00000001372">
    <property type="expression patterns" value="Expressed in caudate nucleus and 2 other cell types or tissues"/>
</dbReference>
<evidence type="ECO:0000256" key="4">
    <source>
        <dbReference type="PROSITE-ProRule" id="PRU00278"/>
    </source>
</evidence>
<dbReference type="Ensembl" id="ENSCSAT00000017161.1">
    <property type="protein sequence ID" value="ENSCSAP00000016646.1"/>
    <property type="gene ID" value="ENSCSAG00000001372.1"/>
</dbReference>
<dbReference type="eggNOG" id="KOG3259">
    <property type="taxonomic scope" value="Eukaryota"/>
</dbReference>
<dbReference type="InterPro" id="IPR046357">
    <property type="entry name" value="PPIase_dom_sf"/>
</dbReference>
<reference evidence="8 9" key="1">
    <citation type="submission" date="2014-03" db="EMBL/GenBank/DDBJ databases">
        <authorList>
            <person name="Warren W."/>
            <person name="Wilson R.K."/>
        </authorList>
    </citation>
    <scope>NUCLEOTIDE SEQUENCE</scope>
</reference>
<keyword evidence="3 4" id="KW-0413">Isomerase</keyword>
<dbReference type="AlphaFoldDB" id="A0A0D9S707"/>
<dbReference type="OMA" id="WEMRTSR"/>
<protein>
    <recommendedName>
        <fullName evidence="5">Peptidyl-prolyl cis-trans isomerase</fullName>
        <ecNumber evidence="5">5.2.1.8</ecNumber>
    </recommendedName>
</protein>
<evidence type="ECO:0000259" key="7">
    <source>
        <dbReference type="PROSITE" id="PS50198"/>
    </source>
</evidence>
<feature type="domain" description="WW" evidence="6">
    <location>
        <begin position="4"/>
        <end position="38"/>
    </location>
</feature>
<dbReference type="SUPFAM" id="SSF54534">
    <property type="entry name" value="FKBP-like"/>
    <property type="match status" value="1"/>
</dbReference>
<dbReference type="CDD" id="cd00201">
    <property type="entry name" value="WW"/>
    <property type="match status" value="1"/>
</dbReference>
<dbReference type="InterPro" id="IPR001202">
    <property type="entry name" value="WW_dom"/>
</dbReference>
<dbReference type="GeneTree" id="ENSGT00640000091578"/>
<name>A0A0D9S707_CHLSB</name>
<dbReference type="GO" id="GO:0060255">
    <property type="term" value="P:regulation of macromolecule metabolic process"/>
    <property type="evidence" value="ECO:0007669"/>
    <property type="project" value="UniProtKB-ARBA"/>
</dbReference>
<keyword evidence="9" id="KW-1185">Reference proteome</keyword>
<feature type="domain" description="PpiC" evidence="7">
    <location>
        <begin position="51"/>
        <end position="157"/>
    </location>
</feature>
<organism evidence="8 9">
    <name type="scientific">Chlorocebus sabaeus</name>
    <name type="common">Green monkey</name>
    <name type="synonym">Simia sabaea</name>
    <dbReference type="NCBI Taxonomy" id="60711"/>
    <lineage>
        <taxon>Eukaryota</taxon>
        <taxon>Metazoa</taxon>
        <taxon>Chordata</taxon>
        <taxon>Craniata</taxon>
        <taxon>Vertebrata</taxon>
        <taxon>Euteleostomi</taxon>
        <taxon>Mammalia</taxon>
        <taxon>Eutheria</taxon>
        <taxon>Euarchontoglires</taxon>
        <taxon>Primates</taxon>
        <taxon>Haplorrhini</taxon>
        <taxon>Catarrhini</taxon>
        <taxon>Cercopithecidae</taxon>
        <taxon>Cercopithecinae</taxon>
        <taxon>Chlorocebus</taxon>
    </lineage>
</organism>
<evidence type="ECO:0000256" key="3">
    <source>
        <dbReference type="ARBA" id="ARBA00023235"/>
    </source>
</evidence>
<dbReference type="InterPro" id="IPR051370">
    <property type="entry name" value="PPIase_Pin1"/>
</dbReference>
<evidence type="ECO:0000256" key="1">
    <source>
        <dbReference type="ARBA" id="ARBA00000971"/>
    </source>
</evidence>
<evidence type="ECO:0000256" key="5">
    <source>
        <dbReference type="RuleBase" id="RU363014"/>
    </source>
</evidence>
<dbReference type="InterPro" id="IPR036020">
    <property type="entry name" value="WW_dom_sf"/>
</dbReference>
<dbReference type="GO" id="GO:0080090">
    <property type="term" value="P:regulation of primary metabolic process"/>
    <property type="evidence" value="ECO:0007669"/>
    <property type="project" value="UniProtKB-ARBA"/>
</dbReference>
<dbReference type="Gene3D" id="2.20.70.10">
    <property type="match status" value="1"/>
</dbReference>
<evidence type="ECO:0000259" key="6">
    <source>
        <dbReference type="PROSITE" id="PS50020"/>
    </source>
</evidence>
<dbReference type="GO" id="GO:0005829">
    <property type="term" value="C:cytosol"/>
    <property type="evidence" value="ECO:0007669"/>
    <property type="project" value="TreeGrafter"/>
</dbReference>
<evidence type="ECO:0000313" key="9">
    <source>
        <dbReference type="Proteomes" id="UP000029965"/>
    </source>
</evidence>
<dbReference type="GO" id="GO:0003755">
    <property type="term" value="F:peptidyl-prolyl cis-trans isomerase activity"/>
    <property type="evidence" value="ECO:0007669"/>
    <property type="project" value="UniProtKB-UniRule"/>
</dbReference>
<dbReference type="FunFam" id="3.10.50.40:FF:000010">
    <property type="entry name" value="Peptidyl-prolyl cis-trans isomerase Pin1"/>
    <property type="match status" value="1"/>
</dbReference>
<dbReference type="PANTHER" id="PTHR10657:SF30">
    <property type="entry name" value="PEPTIDYL-PROLYL CIS-TRANS ISOMERASE"/>
    <property type="match status" value="1"/>
</dbReference>
<comment type="catalytic activity">
    <reaction evidence="1 5">
        <text>[protein]-peptidylproline (omega=180) = [protein]-peptidylproline (omega=0)</text>
        <dbReference type="Rhea" id="RHEA:16237"/>
        <dbReference type="Rhea" id="RHEA-COMP:10747"/>
        <dbReference type="Rhea" id="RHEA-COMP:10748"/>
        <dbReference type="ChEBI" id="CHEBI:83833"/>
        <dbReference type="ChEBI" id="CHEBI:83834"/>
        <dbReference type="EC" id="5.2.1.8"/>
    </reaction>
</comment>
<dbReference type="SMART" id="SM00456">
    <property type="entry name" value="WW"/>
    <property type="match status" value="1"/>
</dbReference>
<dbReference type="GO" id="GO:0005634">
    <property type="term" value="C:nucleus"/>
    <property type="evidence" value="ECO:0007669"/>
    <property type="project" value="TreeGrafter"/>
</dbReference>
<dbReference type="PROSITE" id="PS50198">
    <property type="entry name" value="PPIC_PPIASE_2"/>
    <property type="match status" value="1"/>
</dbReference>